<organism evidence="17 18">
    <name type="scientific">Arachis hypogaea</name>
    <name type="common">Peanut</name>
    <dbReference type="NCBI Taxonomy" id="3818"/>
    <lineage>
        <taxon>Eukaryota</taxon>
        <taxon>Viridiplantae</taxon>
        <taxon>Streptophyta</taxon>
        <taxon>Embryophyta</taxon>
        <taxon>Tracheophyta</taxon>
        <taxon>Spermatophyta</taxon>
        <taxon>Magnoliopsida</taxon>
        <taxon>eudicotyledons</taxon>
        <taxon>Gunneridae</taxon>
        <taxon>Pentapetalae</taxon>
        <taxon>rosids</taxon>
        <taxon>fabids</taxon>
        <taxon>Fabales</taxon>
        <taxon>Fabaceae</taxon>
        <taxon>Papilionoideae</taxon>
        <taxon>50 kb inversion clade</taxon>
        <taxon>dalbergioids sensu lato</taxon>
        <taxon>Dalbergieae</taxon>
        <taxon>Pterocarpus clade</taxon>
        <taxon>Arachis</taxon>
    </lineage>
</organism>
<dbReference type="InterPro" id="IPR036291">
    <property type="entry name" value="NAD(P)-bd_dom_sf"/>
</dbReference>
<evidence type="ECO:0000256" key="13">
    <source>
        <dbReference type="ARBA" id="ARBA00030645"/>
    </source>
</evidence>
<evidence type="ECO:0000256" key="12">
    <source>
        <dbReference type="ARBA" id="ARBA00022922"/>
    </source>
</evidence>
<comment type="caution">
    <text evidence="17">The sequence shown here is derived from an EMBL/GenBank/DDBJ whole genome shotgun (WGS) entry which is preliminary data.</text>
</comment>
<proteinExistence type="inferred from homology"/>
<comment type="subunit">
    <text evidence="5">Heterotetramer.</text>
</comment>
<keyword evidence="8" id="KW-0808">Transferase</keyword>
<protein>
    <recommendedName>
        <fullName evidence="6">glucose-1-phosphate adenylyltransferase</fullName>
        <ecNumber evidence="6">2.7.7.27</ecNumber>
    </recommendedName>
    <alternativeName>
        <fullName evidence="15">ADP-glucose pyrophosphorylase</fullName>
    </alternativeName>
    <alternativeName>
        <fullName evidence="14">ADP-glucose synthase</fullName>
    </alternativeName>
    <alternativeName>
        <fullName evidence="13">Alpha-D-glucose-1-phosphate adenyl transferase</fullName>
    </alternativeName>
</protein>
<dbReference type="InterPro" id="IPR005835">
    <property type="entry name" value="NTP_transferase_dom"/>
</dbReference>
<dbReference type="PANTHER" id="PTHR43523">
    <property type="entry name" value="GLUCOSE-1-PHOSPHATE ADENYLYLTRANSFERASE-RELATED"/>
    <property type="match status" value="1"/>
</dbReference>
<dbReference type="EC" id="2.7.7.27" evidence="6"/>
<dbReference type="InterPro" id="IPR011831">
    <property type="entry name" value="ADP-Glc_PPase"/>
</dbReference>
<comment type="function">
    <text evidence="2">This protein plays a role in synthesis of starch. It catalyzes the synthesis of the activated glycosyl donor, ADP-glucose from Glc-1-P and ATP.</text>
</comment>
<evidence type="ECO:0000256" key="15">
    <source>
        <dbReference type="ARBA" id="ARBA00032494"/>
    </source>
</evidence>
<evidence type="ECO:0000313" key="17">
    <source>
        <dbReference type="EMBL" id="RYR62089.1"/>
    </source>
</evidence>
<dbReference type="Gene3D" id="3.90.550.10">
    <property type="entry name" value="Spore Coat Polysaccharide Biosynthesis Protein SpsA, Chain A"/>
    <property type="match status" value="1"/>
</dbReference>
<evidence type="ECO:0000256" key="1">
    <source>
        <dbReference type="ARBA" id="ARBA00000956"/>
    </source>
</evidence>
<dbReference type="PROSITE" id="PS00809">
    <property type="entry name" value="ADP_GLC_PYROPHOSPH_2"/>
    <property type="match status" value="1"/>
</dbReference>
<evidence type="ECO:0000313" key="18">
    <source>
        <dbReference type="Proteomes" id="UP000289738"/>
    </source>
</evidence>
<evidence type="ECO:0000256" key="5">
    <source>
        <dbReference type="ARBA" id="ARBA00011680"/>
    </source>
</evidence>
<dbReference type="SUPFAM" id="SSF53448">
    <property type="entry name" value="Nucleotide-diphospho-sugar transferases"/>
    <property type="match status" value="1"/>
</dbReference>
<evidence type="ECO:0000259" key="16">
    <source>
        <dbReference type="Pfam" id="PF00483"/>
    </source>
</evidence>
<dbReference type="GO" id="GO:0008878">
    <property type="term" value="F:glucose-1-phosphate adenylyltransferase activity"/>
    <property type="evidence" value="ECO:0007669"/>
    <property type="project" value="UniProtKB-EC"/>
</dbReference>
<sequence>MEIVEPLNFRSCCHSNSREAGKRWFQGTADAMRQFHWLFENHRESGADITLSCLPMDDSRASDFGLLKIDDKGIILSFSEKPKGEDLKAMQVDTTVLRLSKEEAVKKPYIVSMEVLPVSAREFYMKSNMRILITGGARFIGSHLVDRLMKNEKNEDDVVSRNWLSTLFLSEGIYLNNR</sequence>
<accession>A0A445DFY4</accession>
<dbReference type="STRING" id="3818.A0A445DFY4"/>
<comment type="catalytic activity">
    <reaction evidence="1">
        <text>alpha-D-glucose 1-phosphate + ATP + H(+) = ADP-alpha-D-glucose + diphosphate</text>
        <dbReference type="Rhea" id="RHEA:12120"/>
        <dbReference type="ChEBI" id="CHEBI:15378"/>
        <dbReference type="ChEBI" id="CHEBI:30616"/>
        <dbReference type="ChEBI" id="CHEBI:33019"/>
        <dbReference type="ChEBI" id="CHEBI:57498"/>
        <dbReference type="ChEBI" id="CHEBI:58601"/>
        <dbReference type="EC" id="2.7.7.27"/>
    </reaction>
</comment>
<reference evidence="17 18" key="1">
    <citation type="submission" date="2019-01" db="EMBL/GenBank/DDBJ databases">
        <title>Sequencing of cultivated peanut Arachis hypogaea provides insights into genome evolution and oil improvement.</title>
        <authorList>
            <person name="Chen X."/>
        </authorList>
    </citation>
    <scope>NUCLEOTIDE SEQUENCE [LARGE SCALE GENOMIC DNA]</scope>
    <source>
        <strain evidence="18">cv. Fuhuasheng</strain>
        <tissue evidence="17">Leaves</tissue>
    </source>
</reference>
<keyword evidence="7" id="KW-0021">Allosteric enzyme</keyword>
<comment type="similarity">
    <text evidence="4">Belongs to the bacterial/plant glucose-1-phosphate adenylyltransferase family.</text>
</comment>
<keyword evidence="11" id="KW-0067">ATP-binding</keyword>
<dbReference type="GO" id="GO:0005978">
    <property type="term" value="P:glycogen biosynthetic process"/>
    <property type="evidence" value="ECO:0007669"/>
    <property type="project" value="InterPro"/>
</dbReference>
<gene>
    <name evidence="17" type="ORF">Ahy_A04g019432</name>
</gene>
<keyword evidence="12" id="KW-0750">Starch biosynthesis</keyword>
<evidence type="ECO:0000256" key="4">
    <source>
        <dbReference type="ARBA" id="ARBA00010443"/>
    </source>
</evidence>
<evidence type="ECO:0000256" key="8">
    <source>
        <dbReference type="ARBA" id="ARBA00022679"/>
    </source>
</evidence>
<name>A0A445DFY4_ARAHY</name>
<dbReference type="EMBL" id="SDMP01000004">
    <property type="protein sequence ID" value="RYR62089.1"/>
    <property type="molecule type" value="Genomic_DNA"/>
</dbReference>
<evidence type="ECO:0000256" key="14">
    <source>
        <dbReference type="ARBA" id="ARBA00030817"/>
    </source>
</evidence>
<dbReference type="AlphaFoldDB" id="A0A445DFY4"/>
<dbReference type="SUPFAM" id="SSF51735">
    <property type="entry name" value="NAD(P)-binding Rossmann-fold domains"/>
    <property type="match status" value="1"/>
</dbReference>
<dbReference type="Proteomes" id="UP000289738">
    <property type="component" value="Chromosome A04"/>
</dbReference>
<dbReference type="GO" id="GO:0005524">
    <property type="term" value="F:ATP binding"/>
    <property type="evidence" value="ECO:0007669"/>
    <property type="project" value="UniProtKB-KW"/>
</dbReference>
<dbReference type="PANTHER" id="PTHR43523:SF12">
    <property type="entry name" value="GLUCOSE-1-PHOSPHATE ADENYLYLTRANSFERASE LARGE SUBUNIT 1, CHLOROPLASTIC-RELATED"/>
    <property type="match status" value="1"/>
</dbReference>
<keyword evidence="18" id="KW-1185">Reference proteome</keyword>
<dbReference type="GO" id="GO:0019252">
    <property type="term" value="P:starch biosynthetic process"/>
    <property type="evidence" value="ECO:0007669"/>
    <property type="project" value="UniProtKB-KW"/>
</dbReference>
<dbReference type="InterPro" id="IPR005836">
    <property type="entry name" value="ADP_Glu_pyroP_CS"/>
</dbReference>
<comment type="pathway">
    <text evidence="3">Glycan biosynthesis; starch biosynthesis.</text>
</comment>
<evidence type="ECO:0000256" key="10">
    <source>
        <dbReference type="ARBA" id="ARBA00022741"/>
    </source>
</evidence>
<evidence type="ECO:0000256" key="2">
    <source>
        <dbReference type="ARBA" id="ARBA00002231"/>
    </source>
</evidence>
<dbReference type="Pfam" id="PF00483">
    <property type="entry name" value="NTP_transferase"/>
    <property type="match status" value="1"/>
</dbReference>
<dbReference type="InterPro" id="IPR029044">
    <property type="entry name" value="Nucleotide-diphossugar_trans"/>
</dbReference>
<evidence type="ECO:0000256" key="6">
    <source>
        <dbReference type="ARBA" id="ARBA00012460"/>
    </source>
</evidence>
<evidence type="ECO:0000256" key="3">
    <source>
        <dbReference type="ARBA" id="ARBA00004727"/>
    </source>
</evidence>
<feature type="domain" description="Nucleotidyl transferase" evidence="16">
    <location>
        <begin position="34"/>
        <end position="91"/>
    </location>
</feature>
<evidence type="ECO:0000256" key="11">
    <source>
        <dbReference type="ARBA" id="ARBA00022840"/>
    </source>
</evidence>
<evidence type="ECO:0000256" key="9">
    <source>
        <dbReference type="ARBA" id="ARBA00022695"/>
    </source>
</evidence>
<keyword evidence="9" id="KW-0548">Nucleotidyltransferase</keyword>
<evidence type="ECO:0000256" key="7">
    <source>
        <dbReference type="ARBA" id="ARBA00022533"/>
    </source>
</evidence>
<keyword evidence="10" id="KW-0547">Nucleotide-binding</keyword>